<dbReference type="RefSeq" id="WP_057745348.1">
    <property type="nucleotide sequence ID" value="NZ_LJYG01000044.1"/>
</dbReference>
<keyword evidence="3" id="KW-1185">Reference proteome</keyword>
<accession>A0A0R3E5P8</accession>
<dbReference type="PANTHER" id="PTHR30619">
    <property type="entry name" value="DNA INTERNALIZATION/COMPETENCE PROTEIN COMEC/REC2"/>
    <property type="match status" value="1"/>
</dbReference>
<dbReference type="InterPro" id="IPR001279">
    <property type="entry name" value="Metallo-B-lactamas"/>
</dbReference>
<comment type="caution">
    <text evidence="2">The sequence shown here is derived from an EMBL/GenBank/DDBJ whole genome shotgun (WGS) entry which is preliminary data.</text>
</comment>
<name>A0A0R3E5P8_9BRAD</name>
<dbReference type="Gene3D" id="3.60.15.10">
    <property type="entry name" value="Ribonuclease Z/Hydroxyacylglutathione hydrolase-like"/>
    <property type="match status" value="1"/>
</dbReference>
<dbReference type="SUPFAM" id="SSF56281">
    <property type="entry name" value="Metallo-hydrolase/oxidoreductase"/>
    <property type="match status" value="1"/>
</dbReference>
<protein>
    <recommendedName>
        <fullName evidence="1">Metallo-beta-lactamase domain-containing protein</fullName>
    </recommendedName>
</protein>
<dbReference type="InterPro" id="IPR052159">
    <property type="entry name" value="Competence_DNA_uptake"/>
</dbReference>
<dbReference type="Pfam" id="PF00753">
    <property type="entry name" value="Lactamase_B"/>
    <property type="match status" value="1"/>
</dbReference>
<evidence type="ECO:0000313" key="3">
    <source>
        <dbReference type="Proteomes" id="UP000051936"/>
    </source>
</evidence>
<dbReference type="EMBL" id="LJYG01000044">
    <property type="protein sequence ID" value="KRQ15364.1"/>
    <property type="molecule type" value="Genomic_DNA"/>
</dbReference>
<organism evidence="2 3">
    <name type="scientific">Bradyrhizobium manausense</name>
    <dbReference type="NCBI Taxonomy" id="989370"/>
    <lineage>
        <taxon>Bacteria</taxon>
        <taxon>Pseudomonadati</taxon>
        <taxon>Pseudomonadota</taxon>
        <taxon>Alphaproteobacteria</taxon>
        <taxon>Hyphomicrobiales</taxon>
        <taxon>Nitrobacteraceae</taxon>
        <taxon>Bradyrhizobium</taxon>
    </lineage>
</organism>
<dbReference type="PANTHER" id="PTHR30619:SF1">
    <property type="entry name" value="RECOMBINATION PROTEIN 2"/>
    <property type="match status" value="1"/>
</dbReference>
<proteinExistence type="predicted"/>
<evidence type="ECO:0000259" key="1">
    <source>
        <dbReference type="Pfam" id="PF00753"/>
    </source>
</evidence>
<dbReference type="AlphaFoldDB" id="A0A0R3E5P8"/>
<dbReference type="STRING" id="989370.AOQ71_10210"/>
<reference evidence="2 3" key="1">
    <citation type="submission" date="2015-09" db="EMBL/GenBank/DDBJ databases">
        <title>Draft Genome Sequence of Bradyrhizobium manausense Strain BR 3351T, a Novel Symbiotic Nitrogen-Fixing Alphaproteobacterium Isolated from Brazilian Amazon Rain Forest.</title>
        <authorList>
            <person name="De Araujo J.L."/>
            <person name="Zilli J.E."/>
        </authorList>
    </citation>
    <scope>NUCLEOTIDE SEQUENCE [LARGE SCALE GENOMIC DNA]</scope>
    <source>
        <strain evidence="2 3">BR3351</strain>
    </source>
</reference>
<sequence length="371" mass="41015">MDFEIDFLPVGDASKAGDSIAVRYQDGNEYKVMVIDGGTDDAGDALVAHMKATYGDRIVIDDVICTHPDSDHACGLRAVMREMPVRRLWLHGVWHHATELLPYFADKRWTADGLEKKIRSEYSVVAELIDLADAQNTPVYEPFAGQKIGPFTVLSPTRWHYLRLVPQFRKTPDPDVDQLKAENMWIEGAKPGILSGLMKTLAERVVEWIPEGWDVELLKDGAVTAAENETSTVLYGSFGNFSVLLTGDAGVNALWWAMDHAGNASLDLSNVNLVQVPHHGSRSNVGPAVLNRLLGPRLPKGSAKKRDAIVSAPKDDASHPRKMVMNAFLRRGAPVCKTQGTSYRYFVGMPARPGERPAVPFDFFDQVEAYD</sequence>
<gene>
    <name evidence="2" type="ORF">AOQ71_10210</name>
</gene>
<dbReference type="InterPro" id="IPR036866">
    <property type="entry name" value="RibonucZ/Hydroxyglut_hydro"/>
</dbReference>
<feature type="domain" description="Metallo-beta-lactamase" evidence="1">
    <location>
        <begin position="29"/>
        <end position="282"/>
    </location>
</feature>
<dbReference type="Proteomes" id="UP000051936">
    <property type="component" value="Unassembled WGS sequence"/>
</dbReference>
<dbReference type="OrthoDB" id="418728at2"/>
<evidence type="ECO:0000313" key="2">
    <source>
        <dbReference type="EMBL" id="KRQ15364.1"/>
    </source>
</evidence>